<dbReference type="Gene3D" id="1.10.40.30">
    <property type="entry name" value="Fumarase/aspartase (C-terminal domain)"/>
    <property type="match status" value="1"/>
</dbReference>
<dbReference type="UniPathway" id="UPA00068">
    <property type="reaction ID" value="UER00114"/>
</dbReference>
<dbReference type="Pfam" id="PF00206">
    <property type="entry name" value="Lyase_1"/>
    <property type="match status" value="1"/>
</dbReference>
<evidence type="ECO:0000256" key="4">
    <source>
        <dbReference type="ARBA" id="ARBA00022571"/>
    </source>
</evidence>
<dbReference type="PANTHER" id="PTHR43814">
    <property type="entry name" value="ARGININOSUCCINATE LYASE"/>
    <property type="match status" value="1"/>
</dbReference>
<organism evidence="9 10">
    <name type="scientific">Rhizobium meliloti</name>
    <name type="common">Ensifer meliloti</name>
    <name type="synonym">Sinorhizobium meliloti</name>
    <dbReference type="NCBI Taxonomy" id="382"/>
    <lineage>
        <taxon>Bacteria</taxon>
        <taxon>Pseudomonadati</taxon>
        <taxon>Pseudomonadota</taxon>
        <taxon>Alphaproteobacteria</taxon>
        <taxon>Hyphomicrobiales</taxon>
        <taxon>Rhizobiaceae</taxon>
        <taxon>Sinorhizobium/Ensifer group</taxon>
        <taxon>Sinorhizobium</taxon>
    </lineage>
</organism>
<dbReference type="PANTHER" id="PTHR43814:SF1">
    <property type="entry name" value="ARGININOSUCCINATE LYASE"/>
    <property type="match status" value="1"/>
</dbReference>
<dbReference type="FunFam" id="1.20.200.10:FF:000015">
    <property type="entry name" value="argininosuccinate lyase isoform X2"/>
    <property type="match status" value="1"/>
</dbReference>
<keyword evidence="6" id="KW-0028">Amino-acid biosynthesis</keyword>
<dbReference type="InterPro" id="IPR024083">
    <property type="entry name" value="Fumarase/histidase_N"/>
</dbReference>
<dbReference type="InterPro" id="IPR022761">
    <property type="entry name" value="Fumarate_lyase_N"/>
</dbReference>
<dbReference type="HAMAP" id="MF_00006">
    <property type="entry name" value="Arg_succ_lyase"/>
    <property type="match status" value="1"/>
</dbReference>
<proteinExistence type="inferred from homology"/>
<dbReference type="CDD" id="cd01359">
    <property type="entry name" value="Argininosuccinate_lyase"/>
    <property type="match status" value="1"/>
</dbReference>
<dbReference type="RefSeq" id="WP_100670657.1">
    <property type="nucleotide sequence ID" value="NZ_NJGD01000002.1"/>
</dbReference>
<reference evidence="9 10" key="1">
    <citation type="submission" date="2017-06" db="EMBL/GenBank/DDBJ databases">
        <title>Ensifer strains isolated from leguminous trees and herbs display diverse denitrification phenotypes with some acting as strong N2O sinks.</title>
        <authorList>
            <person name="Woliy K."/>
            <person name="Mania D."/>
            <person name="Bakken L.R."/>
            <person name="Frostegard A."/>
        </authorList>
    </citation>
    <scope>NUCLEOTIDE SEQUENCE [LARGE SCALE GENOMIC DNA]</scope>
    <source>
        <strain evidence="9 10">AC50a</strain>
    </source>
</reference>
<dbReference type="PRINTS" id="PR00145">
    <property type="entry name" value="ARGSUCLYASE"/>
</dbReference>
<evidence type="ECO:0000256" key="5">
    <source>
        <dbReference type="ARBA" id="ARBA00023239"/>
    </source>
</evidence>
<comment type="caution">
    <text evidence="9">The sequence shown here is derived from an EMBL/GenBank/DDBJ whole genome shotgun (WGS) entry which is preliminary data.</text>
</comment>
<evidence type="ECO:0000256" key="1">
    <source>
        <dbReference type="ARBA" id="ARBA00000985"/>
    </source>
</evidence>
<dbReference type="SUPFAM" id="SSF48557">
    <property type="entry name" value="L-aspartase-like"/>
    <property type="match status" value="1"/>
</dbReference>
<keyword evidence="6" id="KW-0963">Cytoplasm</keyword>
<dbReference type="Gene3D" id="1.20.200.10">
    <property type="entry name" value="Fumarase/aspartase (Central domain)"/>
    <property type="match status" value="1"/>
</dbReference>
<dbReference type="EC" id="4.3.2.1" evidence="3 6"/>
<dbReference type="InterPro" id="IPR000362">
    <property type="entry name" value="Fumarate_lyase_fam"/>
</dbReference>
<comment type="catalytic activity">
    <reaction evidence="1 6">
        <text>2-(N(omega)-L-arginino)succinate = fumarate + L-arginine</text>
        <dbReference type="Rhea" id="RHEA:24020"/>
        <dbReference type="ChEBI" id="CHEBI:29806"/>
        <dbReference type="ChEBI" id="CHEBI:32682"/>
        <dbReference type="ChEBI" id="CHEBI:57472"/>
        <dbReference type="EC" id="4.3.2.1"/>
    </reaction>
</comment>
<comment type="similarity">
    <text evidence="6">Belongs to the lyase 1 family. Argininosuccinate lyase subfamily.</text>
</comment>
<accession>A0A2J0Z7S2</accession>
<dbReference type="GO" id="GO:0004056">
    <property type="term" value="F:argininosuccinate lyase activity"/>
    <property type="evidence" value="ECO:0007669"/>
    <property type="project" value="UniProtKB-UniRule"/>
</dbReference>
<gene>
    <name evidence="6 9" type="primary">argH</name>
    <name evidence="9" type="ORF">CEJ86_07330</name>
</gene>
<comment type="subcellular location">
    <subcellularLocation>
        <location evidence="6">Cytoplasm</location>
    </subcellularLocation>
</comment>
<evidence type="ECO:0000313" key="9">
    <source>
        <dbReference type="EMBL" id="PJR16571.1"/>
    </source>
</evidence>
<evidence type="ECO:0000256" key="6">
    <source>
        <dbReference type="HAMAP-Rule" id="MF_00006"/>
    </source>
</evidence>
<evidence type="ECO:0000256" key="2">
    <source>
        <dbReference type="ARBA" id="ARBA00004941"/>
    </source>
</evidence>
<dbReference type="InterPro" id="IPR020557">
    <property type="entry name" value="Fumarate_lyase_CS"/>
</dbReference>
<evidence type="ECO:0000259" key="7">
    <source>
        <dbReference type="Pfam" id="PF00206"/>
    </source>
</evidence>
<name>A0A2J0Z7S2_RHIML</name>
<dbReference type="Gene3D" id="1.10.275.10">
    <property type="entry name" value="Fumarase/aspartase (N-terminal domain)"/>
    <property type="match status" value="1"/>
</dbReference>
<evidence type="ECO:0000313" key="10">
    <source>
        <dbReference type="Proteomes" id="UP000231987"/>
    </source>
</evidence>
<comment type="pathway">
    <text evidence="2 6">Amino-acid biosynthesis; L-arginine biosynthesis; L-arginine from L-ornithine and carbamoyl phosphate: step 3/3.</text>
</comment>
<sequence length="488" mass="53092">MTEPTQLWGGRFKSGPSEALANLSRAPRSYFRLYREDIAGSRAHASELKRAGVLDESEFSAIRAALEGIEADVGAGREEPIAADEDLHTFLERLLMARLGTLGGKLRAGRSRNDQTANNTRLYLRRMARELSRGVIAIEEALMEQASRHTETVMPGFTHLQPAQPVVLGHHLMAHAQSLLRDLQRFADWDRRFDRSPLGAAALAGSGIARRPDLSAIDLGYSAACENSIDAVAARDHVAEFLFICSLVAVDLSRLAEEICLWSSKQFSWVRLHDSYSTGSSIMPQKKNPDVAELTRGMSGTLIGNIAGFLATMKAMPLAYNRDLAEDKRSLFETIDVLELVLPAFAGMVGTLEFDVEKLREEAPKGFTLATEVADWLVGRDVPFAEAHEITGAVVRYCEERGHDLSGLTAEDLPGIDPRLQPEMLAALALEKALASRNGYGATAPERVREQIARFETALAGCRAFAGGPIGGGALAGAKNGAEEARRR</sequence>
<dbReference type="InterPro" id="IPR029419">
    <property type="entry name" value="Arg_succ_lyase_C"/>
</dbReference>
<dbReference type="EMBL" id="NJGD01000002">
    <property type="protein sequence ID" value="PJR16571.1"/>
    <property type="molecule type" value="Genomic_DNA"/>
</dbReference>
<keyword evidence="5 6" id="KW-0456">Lyase</keyword>
<keyword evidence="4 6" id="KW-0055">Arginine biosynthesis</keyword>
<feature type="domain" description="Fumarate lyase N-terminal" evidence="7">
    <location>
        <begin position="12"/>
        <end position="304"/>
    </location>
</feature>
<feature type="domain" description="Argininosuccinate lyase C-terminal" evidence="8">
    <location>
        <begin position="367"/>
        <end position="434"/>
    </location>
</feature>
<dbReference type="Proteomes" id="UP000231987">
    <property type="component" value="Unassembled WGS sequence"/>
</dbReference>
<dbReference type="PRINTS" id="PR00149">
    <property type="entry name" value="FUMRATELYASE"/>
</dbReference>
<protein>
    <recommendedName>
        <fullName evidence="3 6">Argininosuccinate lyase</fullName>
        <shortName evidence="6">ASAL</shortName>
        <ecNumber evidence="3 6">4.3.2.1</ecNumber>
    </recommendedName>
    <alternativeName>
        <fullName evidence="6">Arginosuccinase</fullName>
    </alternativeName>
</protein>
<dbReference type="GO" id="GO:0042450">
    <property type="term" value="P:L-arginine biosynthetic process via ornithine"/>
    <property type="evidence" value="ECO:0007669"/>
    <property type="project" value="UniProtKB-UniRule"/>
</dbReference>
<dbReference type="AlphaFoldDB" id="A0A2J0Z7S2"/>
<dbReference type="GO" id="GO:0005829">
    <property type="term" value="C:cytosol"/>
    <property type="evidence" value="ECO:0007669"/>
    <property type="project" value="TreeGrafter"/>
</dbReference>
<dbReference type="InterPro" id="IPR009049">
    <property type="entry name" value="Argininosuccinate_lyase"/>
</dbReference>
<dbReference type="NCBIfam" id="TIGR00838">
    <property type="entry name" value="argH"/>
    <property type="match status" value="1"/>
</dbReference>
<evidence type="ECO:0000256" key="3">
    <source>
        <dbReference type="ARBA" id="ARBA00012338"/>
    </source>
</evidence>
<dbReference type="InterPro" id="IPR008948">
    <property type="entry name" value="L-Aspartase-like"/>
</dbReference>
<dbReference type="PROSITE" id="PS00163">
    <property type="entry name" value="FUMARATE_LYASES"/>
    <property type="match status" value="1"/>
</dbReference>
<dbReference type="Pfam" id="PF14698">
    <property type="entry name" value="ASL_C2"/>
    <property type="match status" value="1"/>
</dbReference>
<evidence type="ECO:0000259" key="8">
    <source>
        <dbReference type="Pfam" id="PF14698"/>
    </source>
</evidence>